<protein>
    <submittedName>
        <fullName evidence="3">Aldehyde dehydrogenase domain-containing protein</fullName>
    </submittedName>
</protein>
<dbReference type="InterPro" id="IPR015590">
    <property type="entry name" value="Aldehyde_DH_dom"/>
</dbReference>
<gene>
    <name evidence="3" type="ORF">SCAR479_00460</name>
</gene>
<dbReference type="InterPro" id="IPR016161">
    <property type="entry name" value="Ald_DH/histidinol_DH"/>
</dbReference>
<dbReference type="Pfam" id="PF00171">
    <property type="entry name" value="Aldedh"/>
    <property type="match status" value="1"/>
</dbReference>
<dbReference type="EMBL" id="JARVKM010000001">
    <property type="protein sequence ID" value="KAK9783901.1"/>
    <property type="molecule type" value="Genomic_DNA"/>
</dbReference>
<feature type="domain" description="Aldehyde dehydrogenase" evidence="2">
    <location>
        <begin position="25"/>
        <end position="96"/>
    </location>
</feature>
<reference evidence="3 4" key="1">
    <citation type="submission" date="2024-02" db="EMBL/GenBank/DDBJ databases">
        <title>First draft genome assembly of two strains of Seiridium cardinale.</title>
        <authorList>
            <person name="Emiliani G."/>
            <person name="Scali E."/>
        </authorList>
    </citation>
    <scope>NUCLEOTIDE SEQUENCE [LARGE SCALE GENOMIC DNA]</scope>
    <source>
        <strain evidence="3 4">BM-138-000479</strain>
    </source>
</reference>
<organism evidence="3 4">
    <name type="scientific">Seiridium cardinale</name>
    <dbReference type="NCBI Taxonomy" id="138064"/>
    <lineage>
        <taxon>Eukaryota</taxon>
        <taxon>Fungi</taxon>
        <taxon>Dikarya</taxon>
        <taxon>Ascomycota</taxon>
        <taxon>Pezizomycotina</taxon>
        <taxon>Sordariomycetes</taxon>
        <taxon>Xylariomycetidae</taxon>
        <taxon>Amphisphaeriales</taxon>
        <taxon>Sporocadaceae</taxon>
        <taxon>Seiridium</taxon>
    </lineage>
</organism>
<evidence type="ECO:0000313" key="3">
    <source>
        <dbReference type="EMBL" id="KAK9783901.1"/>
    </source>
</evidence>
<keyword evidence="4" id="KW-1185">Reference proteome</keyword>
<evidence type="ECO:0000256" key="1">
    <source>
        <dbReference type="ARBA" id="ARBA00023002"/>
    </source>
</evidence>
<accession>A0ABR2Y9Y9</accession>
<dbReference type="PANTHER" id="PTHR43353">
    <property type="entry name" value="SUCCINATE-SEMIALDEHYDE DEHYDROGENASE, MITOCHONDRIAL"/>
    <property type="match status" value="1"/>
</dbReference>
<proteinExistence type="predicted"/>
<comment type="caution">
    <text evidence="3">The sequence shown here is derived from an EMBL/GenBank/DDBJ whole genome shotgun (WGS) entry which is preliminary data.</text>
</comment>
<keyword evidence="1" id="KW-0560">Oxidoreductase</keyword>
<dbReference type="Gene3D" id="3.40.309.10">
    <property type="entry name" value="Aldehyde Dehydrogenase, Chain A, domain 2"/>
    <property type="match status" value="1"/>
</dbReference>
<dbReference type="PANTHER" id="PTHR43353:SF5">
    <property type="entry name" value="SUCCINATE-SEMIALDEHYDE DEHYDROGENASE, MITOCHONDRIAL"/>
    <property type="match status" value="1"/>
</dbReference>
<sequence>MQIWMLLWKAPRTANTAARVKHGFSIVDIFTAKLVAKVAAVRMGPGPDSSTTQGPLVNKAAILKVTQHIVDATQKEAKTAVGGKESQNAGFFLSPLFSLA</sequence>
<name>A0ABR2Y9Y9_9PEZI</name>
<dbReference type="SUPFAM" id="SSF53720">
    <property type="entry name" value="ALDH-like"/>
    <property type="match status" value="1"/>
</dbReference>
<dbReference type="Proteomes" id="UP001465668">
    <property type="component" value="Unassembled WGS sequence"/>
</dbReference>
<evidence type="ECO:0000313" key="4">
    <source>
        <dbReference type="Proteomes" id="UP001465668"/>
    </source>
</evidence>
<dbReference type="InterPro" id="IPR016163">
    <property type="entry name" value="Ald_DH_C"/>
</dbReference>
<evidence type="ECO:0000259" key="2">
    <source>
        <dbReference type="Pfam" id="PF00171"/>
    </source>
</evidence>
<dbReference type="InterPro" id="IPR050740">
    <property type="entry name" value="Aldehyde_DH_Superfamily"/>
</dbReference>